<accession>A0ABS9XN62</accession>
<organism evidence="2 3">
    <name type="scientific">Streptomyces spinosisporus</name>
    <dbReference type="NCBI Taxonomy" id="2927582"/>
    <lineage>
        <taxon>Bacteria</taxon>
        <taxon>Bacillati</taxon>
        <taxon>Actinomycetota</taxon>
        <taxon>Actinomycetes</taxon>
        <taxon>Kitasatosporales</taxon>
        <taxon>Streptomycetaceae</taxon>
        <taxon>Streptomyces</taxon>
    </lineage>
</organism>
<sequence>MSLFLFLVLVAVVLGIIGFAAEGLFYLLIIGAVVLLVALAYAAVRFRRGGRKHRVAR</sequence>
<gene>
    <name evidence="2" type="ORF">MQN93_27455</name>
</gene>
<dbReference type="EMBL" id="JALDAX010000011">
    <property type="protein sequence ID" value="MCI3243466.1"/>
    <property type="molecule type" value="Genomic_DNA"/>
</dbReference>
<evidence type="ECO:0000256" key="1">
    <source>
        <dbReference type="SAM" id="Phobius"/>
    </source>
</evidence>
<dbReference type="RefSeq" id="WP_016432940.1">
    <property type="nucleotide sequence ID" value="NZ_JALDAX010000011.1"/>
</dbReference>
<protein>
    <recommendedName>
        <fullName evidence="4">Hydrophobic protein</fullName>
    </recommendedName>
</protein>
<proteinExistence type="predicted"/>
<keyword evidence="1" id="KW-0472">Membrane</keyword>
<comment type="caution">
    <text evidence="2">The sequence shown here is derived from an EMBL/GenBank/DDBJ whole genome shotgun (WGS) entry which is preliminary data.</text>
</comment>
<evidence type="ECO:0000313" key="2">
    <source>
        <dbReference type="EMBL" id="MCI3243466.1"/>
    </source>
</evidence>
<reference evidence="2" key="1">
    <citation type="submission" date="2022-03" db="EMBL/GenBank/DDBJ databases">
        <title>Streptomyces 7R015 and 7R016 isolated from Barleria lupulina in Thailand.</title>
        <authorList>
            <person name="Kanchanasin P."/>
            <person name="Phongsopitanun W."/>
            <person name="Tanasupawat S."/>
        </authorList>
    </citation>
    <scope>NUCLEOTIDE SEQUENCE</scope>
    <source>
        <strain evidence="2">7R016</strain>
    </source>
</reference>
<dbReference type="Proteomes" id="UP001165270">
    <property type="component" value="Unassembled WGS sequence"/>
</dbReference>
<evidence type="ECO:0000313" key="3">
    <source>
        <dbReference type="Proteomes" id="UP001165270"/>
    </source>
</evidence>
<name>A0ABS9XN62_9ACTN</name>
<evidence type="ECO:0008006" key="4">
    <source>
        <dbReference type="Google" id="ProtNLM"/>
    </source>
</evidence>
<keyword evidence="3" id="KW-1185">Reference proteome</keyword>
<feature type="transmembrane region" description="Helical" evidence="1">
    <location>
        <begin position="25"/>
        <end position="44"/>
    </location>
</feature>
<keyword evidence="1" id="KW-0812">Transmembrane</keyword>
<keyword evidence="1" id="KW-1133">Transmembrane helix</keyword>